<accession>A0ACC0LKH8</accession>
<dbReference type="Proteomes" id="UP001062846">
    <property type="component" value="Chromosome 12"/>
</dbReference>
<evidence type="ECO:0000313" key="1">
    <source>
        <dbReference type="EMBL" id="KAI8529125.1"/>
    </source>
</evidence>
<name>A0ACC0LKH8_RHOML</name>
<gene>
    <name evidence="1" type="ORF">RHMOL_Rhmol12G0202000</name>
</gene>
<keyword evidence="2" id="KW-1185">Reference proteome</keyword>
<comment type="caution">
    <text evidence="1">The sequence shown here is derived from an EMBL/GenBank/DDBJ whole genome shotgun (WGS) entry which is preliminary data.</text>
</comment>
<organism evidence="1 2">
    <name type="scientific">Rhododendron molle</name>
    <name type="common">Chinese azalea</name>
    <name type="synonym">Azalea mollis</name>
    <dbReference type="NCBI Taxonomy" id="49168"/>
    <lineage>
        <taxon>Eukaryota</taxon>
        <taxon>Viridiplantae</taxon>
        <taxon>Streptophyta</taxon>
        <taxon>Embryophyta</taxon>
        <taxon>Tracheophyta</taxon>
        <taxon>Spermatophyta</taxon>
        <taxon>Magnoliopsida</taxon>
        <taxon>eudicotyledons</taxon>
        <taxon>Gunneridae</taxon>
        <taxon>Pentapetalae</taxon>
        <taxon>asterids</taxon>
        <taxon>Ericales</taxon>
        <taxon>Ericaceae</taxon>
        <taxon>Ericoideae</taxon>
        <taxon>Rhodoreae</taxon>
        <taxon>Rhododendron</taxon>
    </lineage>
</organism>
<sequence>MCKDERSKSGLEQEQEKLIQGRKINQLLLDNKQTKKASPFVQARPREENLEKRKAMELGTQKLVSLIKFLPKVLEVFPERPSTWFEAKLEKRVAELETRCNSGGPTTEMTATQKLRNKFIEECKDSMRYNQGK</sequence>
<evidence type="ECO:0000313" key="2">
    <source>
        <dbReference type="Proteomes" id="UP001062846"/>
    </source>
</evidence>
<protein>
    <submittedName>
        <fullName evidence="1">Uncharacterized protein</fullName>
    </submittedName>
</protein>
<dbReference type="EMBL" id="CM046399">
    <property type="protein sequence ID" value="KAI8529125.1"/>
    <property type="molecule type" value="Genomic_DNA"/>
</dbReference>
<reference evidence="1" key="1">
    <citation type="submission" date="2022-02" db="EMBL/GenBank/DDBJ databases">
        <title>Plant Genome Project.</title>
        <authorList>
            <person name="Zhang R.-G."/>
        </authorList>
    </citation>
    <scope>NUCLEOTIDE SEQUENCE</scope>
    <source>
        <strain evidence="1">AT1</strain>
    </source>
</reference>
<proteinExistence type="predicted"/>